<evidence type="ECO:0000313" key="2">
    <source>
        <dbReference type="EMBL" id="MBO0655615.1"/>
    </source>
</evidence>
<accession>A0A939FTA3</accession>
<name>A0A939FTA3_9ACTN</name>
<reference evidence="2" key="1">
    <citation type="submission" date="2021-03" db="EMBL/GenBank/DDBJ databases">
        <title>Streptomyces strains.</title>
        <authorList>
            <person name="Lund M.B."/>
            <person name="Toerring T."/>
        </authorList>
    </citation>
    <scope>NUCLEOTIDE SEQUENCE</scope>
    <source>
        <strain evidence="2">JCM 4242</strain>
    </source>
</reference>
<dbReference type="AlphaFoldDB" id="A0A939FTA3"/>
<proteinExistence type="predicted"/>
<dbReference type="EMBL" id="JAFMOF010000003">
    <property type="protein sequence ID" value="MBO0655615.1"/>
    <property type="molecule type" value="Genomic_DNA"/>
</dbReference>
<dbReference type="Proteomes" id="UP000664781">
    <property type="component" value="Unassembled WGS sequence"/>
</dbReference>
<feature type="transmembrane region" description="Helical" evidence="1">
    <location>
        <begin position="128"/>
        <end position="147"/>
    </location>
</feature>
<dbReference type="RefSeq" id="WP_207248102.1">
    <property type="nucleotide sequence ID" value="NZ_JAFMOF010000003.1"/>
</dbReference>
<feature type="transmembrane region" description="Helical" evidence="1">
    <location>
        <begin position="159"/>
        <end position="181"/>
    </location>
</feature>
<gene>
    <name evidence="2" type="ORF">J1792_23385</name>
</gene>
<evidence type="ECO:0000256" key="1">
    <source>
        <dbReference type="SAM" id="Phobius"/>
    </source>
</evidence>
<feature type="transmembrane region" description="Helical" evidence="1">
    <location>
        <begin position="18"/>
        <end position="36"/>
    </location>
</feature>
<keyword evidence="1" id="KW-0812">Transmembrane</keyword>
<protein>
    <submittedName>
        <fullName evidence="2">ABC transporter</fullName>
    </submittedName>
</protein>
<feature type="transmembrane region" description="Helical" evidence="1">
    <location>
        <begin position="193"/>
        <end position="217"/>
    </location>
</feature>
<keyword evidence="1" id="KW-0472">Membrane</keyword>
<feature type="transmembrane region" description="Helical" evidence="1">
    <location>
        <begin position="42"/>
        <end position="62"/>
    </location>
</feature>
<comment type="caution">
    <text evidence="2">The sequence shown here is derived from an EMBL/GenBank/DDBJ whole genome shotgun (WGS) entry which is preliminary data.</text>
</comment>
<organism evidence="2 3">
    <name type="scientific">Streptomyces triculaminicus</name>
    <dbReference type="NCBI Taxonomy" id="2816232"/>
    <lineage>
        <taxon>Bacteria</taxon>
        <taxon>Bacillati</taxon>
        <taxon>Actinomycetota</taxon>
        <taxon>Actinomycetes</taxon>
        <taxon>Kitasatosporales</taxon>
        <taxon>Streptomycetaceae</taxon>
        <taxon>Streptomyces</taxon>
    </lineage>
</organism>
<sequence length="222" mass="21807">MTALLRYQTALLIRSHRWLAPLLLHAAFLAVGVRVGEPVLGALGIAAAALVPTAAWLTRVCVTNEPPAARDCSAAAAGPGRTHLAAVLTALLASAALGTVCAALVAAVSAPSSADRAVAVPFWPALRAGLAAALACALLGVAVGALCNRPLLRSTAQAVPATVLAVFLVLFAGVSPAMAAVEGLVTGSRDGSVHLPLLPLTAAAVLAAGATAVACAASGRRG</sequence>
<keyword evidence="3" id="KW-1185">Reference proteome</keyword>
<evidence type="ECO:0000313" key="3">
    <source>
        <dbReference type="Proteomes" id="UP000664781"/>
    </source>
</evidence>
<feature type="transmembrane region" description="Helical" evidence="1">
    <location>
        <begin position="83"/>
        <end position="108"/>
    </location>
</feature>
<keyword evidence="1" id="KW-1133">Transmembrane helix</keyword>